<dbReference type="GO" id="GO:0005840">
    <property type="term" value="C:ribosome"/>
    <property type="evidence" value="ECO:0007669"/>
    <property type="project" value="InterPro"/>
</dbReference>
<comment type="subunit">
    <text evidence="5">Binds ribosomal protein uS19.</text>
</comment>
<dbReference type="GO" id="GO:0043022">
    <property type="term" value="F:ribosome binding"/>
    <property type="evidence" value="ECO:0007669"/>
    <property type="project" value="InterPro"/>
</dbReference>
<dbReference type="Gene3D" id="2.30.30.240">
    <property type="entry name" value="PRC-barrel domain"/>
    <property type="match status" value="1"/>
</dbReference>
<feature type="domain" description="Ribosome maturation factor RimM PRC barrel" evidence="7">
    <location>
        <begin position="105"/>
        <end position="169"/>
    </location>
</feature>
<accession>D9SDA4</accession>
<dbReference type="GO" id="GO:0006364">
    <property type="term" value="P:rRNA processing"/>
    <property type="evidence" value="ECO:0007669"/>
    <property type="project" value="UniProtKB-UniRule"/>
</dbReference>
<organism evidence="8 9">
    <name type="scientific">Gallionella capsiferriformans (strain ES-2)</name>
    <name type="common">Gallionella ferruginea capsiferriformans (strain ES-2)</name>
    <dbReference type="NCBI Taxonomy" id="395494"/>
    <lineage>
        <taxon>Bacteria</taxon>
        <taxon>Pseudomonadati</taxon>
        <taxon>Pseudomonadota</taxon>
        <taxon>Betaproteobacteria</taxon>
        <taxon>Nitrosomonadales</taxon>
        <taxon>Gallionellaceae</taxon>
        <taxon>Gallionella</taxon>
    </lineage>
</organism>
<dbReference type="InterPro" id="IPR011033">
    <property type="entry name" value="PRC_barrel-like_sf"/>
</dbReference>
<keyword evidence="9" id="KW-1185">Reference proteome</keyword>
<proteinExistence type="inferred from homology"/>
<dbReference type="STRING" id="395494.Galf_2706"/>
<dbReference type="InterPro" id="IPR011961">
    <property type="entry name" value="RimM"/>
</dbReference>
<protein>
    <recommendedName>
        <fullName evidence="5">Ribosome maturation factor RimM</fullName>
    </recommendedName>
</protein>
<dbReference type="Pfam" id="PF24986">
    <property type="entry name" value="PRC_RimM"/>
    <property type="match status" value="1"/>
</dbReference>
<evidence type="ECO:0000313" key="8">
    <source>
        <dbReference type="EMBL" id="ADL56702.1"/>
    </source>
</evidence>
<dbReference type="Proteomes" id="UP000001235">
    <property type="component" value="Chromosome"/>
</dbReference>
<feature type="domain" description="RimM N-terminal" evidence="6">
    <location>
        <begin position="12"/>
        <end position="93"/>
    </location>
</feature>
<dbReference type="PANTHER" id="PTHR33692">
    <property type="entry name" value="RIBOSOME MATURATION FACTOR RIMM"/>
    <property type="match status" value="1"/>
</dbReference>
<evidence type="ECO:0000256" key="2">
    <source>
        <dbReference type="ARBA" id="ARBA00022517"/>
    </source>
</evidence>
<keyword evidence="1 5" id="KW-0963">Cytoplasm</keyword>
<evidence type="ECO:0000259" key="6">
    <source>
        <dbReference type="Pfam" id="PF01782"/>
    </source>
</evidence>
<dbReference type="SUPFAM" id="SSF50447">
    <property type="entry name" value="Translation proteins"/>
    <property type="match status" value="1"/>
</dbReference>
<evidence type="ECO:0000313" key="9">
    <source>
        <dbReference type="Proteomes" id="UP000001235"/>
    </source>
</evidence>
<dbReference type="AlphaFoldDB" id="D9SDA4"/>
<dbReference type="NCBIfam" id="TIGR02273">
    <property type="entry name" value="16S_RimM"/>
    <property type="match status" value="1"/>
</dbReference>
<dbReference type="InterPro" id="IPR036976">
    <property type="entry name" value="RimM_N_sf"/>
</dbReference>
<dbReference type="SUPFAM" id="SSF50346">
    <property type="entry name" value="PRC-barrel domain"/>
    <property type="match status" value="1"/>
</dbReference>
<evidence type="ECO:0000259" key="7">
    <source>
        <dbReference type="Pfam" id="PF24986"/>
    </source>
</evidence>
<dbReference type="eggNOG" id="COG0806">
    <property type="taxonomic scope" value="Bacteria"/>
</dbReference>
<dbReference type="PANTHER" id="PTHR33692:SF1">
    <property type="entry name" value="RIBOSOME MATURATION FACTOR RIMM"/>
    <property type="match status" value="1"/>
</dbReference>
<dbReference type="HOGENOM" id="CLU_077636_1_0_4"/>
<dbReference type="KEGG" id="gca:Galf_2706"/>
<evidence type="ECO:0000256" key="5">
    <source>
        <dbReference type="HAMAP-Rule" id="MF_00014"/>
    </source>
</evidence>
<dbReference type="InterPro" id="IPR009000">
    <property type="entry name" value="Transl_B-barrel_sf"/>
</dbReference>
<dbReference type="Gene3D" id="2.40.30.60">
    <property type="entry name" value="RimM"/>
    <property type="match status" value="1"/>
</dbReference>
<keyword evidence="2 5" id="KW-0690">Ribosome biogenesis</keyword>
<dbReference type="InterPro" id="IPR056792">
    <property type="entry name" value="PRC_RimM"/>
</dbReference>
<comment type="domain">
    <text evidence="5">The PRC barrel domain binds ribosomal protein uS19.</text>
</comment>
<evidence type="ECO:0000256" key="3">
    <source>
        <dbReference type="ARBA" id="ARBA00022552"/>
    </source>
</evidence>
<gene>
    <name evidence="5" type="primary">rimM</name>
    <name evidence="8" type="ordered locus">Galf_2706</name>
</gene>
<dbReference type="GO" id="GO:0042274">
    <property type="term" value="P:ribosomal small subunit biogenesis"/>
    <property type="evidence" value="ECO:0007669"/>
    <property type="project" value="UniProtKB-UniRule"/>
</dbReference>
<dbReference type="EMBL" id="CP002159">
    <property type="protein sequence ID" value="ADL56702.1"/>
    <property type="molecule type" value="Genomic_DNA"/>
</dbReference>
<evidence type="ECO:0000256" key="4">
    <source>
        <dbReference type="ARBA" id="ARBA00023186"/>
    </source>
</evidence>
<comment type="similarity">
    <text evidence="5">Belongs to the RimM family.</text>
</comment>
<dbReference type="GO" id="GO:0005737">
    <property type="term" value="C:cytoplasm"/>
    <property type="evidence" value="ECO:0007669"/>
    <property type="project" value="UniProtKB-SubCell"/>
</dbReference>
<evidence type="ECO:0000256" key="1">
    <source>
        <dbReference type="ARBA" id="ARBA00022490"/>
    </source>
</evidence>
<comment type="subcellular location">
    <subcellularLocation>
        <location evidence="5">Cytoplasm</location>
    </subcellularLocation>
</comment>
<sequence length="174" mass="19036">MQPKVSEPMVIMGRVASAFGIKGWVKIQPFSEYVDSLLGYKTWYLGHENGPWREVTVAQCETHDKTLAAQFPDCPDRTAAEKLKGLLIAVPRSSLPTQEEGEYYWADLIGMSVINGAGETLGTVIELLETGANDVLIVRGNGPDVLIPFLNSVIGPVDVTTKTIQVNWSADFLL</sequence>
<keyword evidence="3 5" id="KW-0698">rRNA processing</keyword>
<keyword evidence="4 5" id="KW-0143">Chaperone</keyword>
<name>D9SDA4_GALCS</name>
<comment type="function">
    <text evidence="5">An accessory protein needed during the final step in the assembly of 30S ribosomal subunit, possibly for assembly of the head region. Essential for efficient processing of 16S rRNA. May be needed both before and after RbfA during the maturation of 16S rRNA. It has affinity for free ribosomal 30S subunits but not for 70S ribosomes.</text>
</comment>
<reference evidence="8 9" key="1">
    <citation type="submission" date="2010-08" db="EMBL/GenBank/DDBJ databases">
        <title>Complete sequence of Gallionella capsiferriformans ES-2.</title>
        <authorList>
            <consortium name="US DOE Joint Genome Institute"/>
            <person name="Lucas S."/>
            <person name="Copeland A."/>
            <person name="Lapidus A."/>
            <person name="Cheng J.-F."/>
            <person name="Bruce D."/>
            <person name="Goodwin L."/>
            <person name="Pitluck S."/>
            <person name="Chertkov O."/>
            <person name="Davenport K.W."/>
            <person name="Detter J.C."/>
            <person name="Han C."/>
            <person name="Tapia R."/>
            <person name="Land M."/>
            <person name="Hauser L."/>
            <person name="Chang Y.-J."/>
            <person name="Jeffries C."/>
            <person name="Kyrpides N."/>
            <person name="Ivanova N."/>
            <person name="Mikhailova N."/>
            <person name="Shelobolina E.S."/>
            <person name="Picardal F."/>
            <person name="Roden E."/>
            <person name="Emerson D."/>
            <person name="Woyke T."/>
        </authorList>
    </citation>
    <scope>NUCLEOTIDE SEQUENCE [LARGE SCALE GENOMIC DNA]</scope>
    <source>
        <strain evidence="8 9">ES-2</strain>
    </source>
</reference>
<dbReference type="HAMAP" id="MF_00014">
    <property type="entry name" value="Ribosome_mat_RimM"/>
    <property type="match status" value="1"/>
</dbReference>
<dbReference type="InterPro" id="IPR002676">
    <property type="entry name" value="RimM_N"/>
</dbReference>
<dbReference type="Pfam" id="PF01782">
    <property type="entry name" value="RimM"/>
    <property type="match status" value="1"/>
</dbReference>